<dbReference type="GO" id="GO:0046592">
    <property type="term" value="F:polyamine oxidase activity"/>
    <property type="evidence" value="ECO:0007669"/>
    <property type="project" value="EnsemblFungi"/>
</dbReference>
<feature type="domain" description="Amine oxidase" evidence="1">
    <location>
        <begin position="15"/>
        <end position="496"/>
    </location>
</feature>
<evidence type="ECO:0000259" key="1">
    <source>
        <dbReference type="Pfam" id="PF01593"/>
    </source>
</evidence>
<dbReference type="OrthoDB" id="5046242at2759"/>
<accession>G8ZQ90</accession>
<sequence>MGAQKKSVVIIGAGIAGLKAASRLYEGGIKNCVVLEARDRIGGRLYTIEGYEGRKYDLGASWHHDTLTNALFKEEAQLPASEKGPRYVFDDDHAIIIDDLRGRIDIDPQMNLEIIDNELSSFMDHEFHQKLGVPDCSFYEMVLNYLFERRQFLTDDQIQYLPQVARSLELWHGVDWKILSAKDTYFGHYGRNAMVLNYDSVVSRVADSFPKDWLRLNTEVELVKKDGQITVITTQGDEYRCDNVIVTIPQSLLLLSLSKDERQQGRISFEPPLRAGIANALNSIHFGCLGKVVFEFEKCCWSTERSRILTLAHSNDDIVKQVRTATSLCQLIDLAKGSQKNDGTFSAWGHPLSFVNLAKTTGVPSLVMLMQEPLTQFIESIRDDKNRVFQFFQSVLDRVMIVLGSDRCIDGIAKDISSKDAPVLRNVIVTNWSREPYSLGAYTACHPGDDPLTIVTEMMDGQDSRIRFAGEHTIMDGAGCAYGAWESGKREAEYILANSPK</sequence>
<protein>
    <recommendedName>
        <fullName evidence="1">Amine oxidase domain-containing protein</fullName>
    </recommendedName>
</protein>
<dbReference type="FunCoup" id="G8ZQ90">
    <property type="interactions" value="410"/>
</dbReference>
<reference evidence="2 3" key="1">
    <citation type="journal article" date="2011" name="Proc. Natl. Acad. Sci. U.S.A.">
        <title>Evolutionary erosion of yeast sex chromosomes by mating-type switching accidents.</title>
        <authorList>
            <person name="Gordon J.L."/>
            <person name="Armisen D."/>
            <person name="Proux-Wera E."/>
            <person name="Oheigeartaigh S.S."/>
            <person name="Byrne K.P."/>
            <person name="Wolfe K.H."/>
        </authorList>
    </citation>
    <scope>NUCLEOTIDE SEQUENCE [LARGE SCALE GENOMIC DNA]</scope>
    <source>
        <strain evidence="3">ATCC 10662 / CBS 1146 / NBRC 0425 / NCYC 2629 / NRRL Y-866</strain>
    </source>
</reference>
<proteinExistence type="predicted"/>
<gene>
    <name evidence="2" type="primary">TDEL0B06550</name>
    <name evidence="2" type="ORF">TDEL_0B06550</name>
</gene>
<dbReference type="AlphaFoldDB" id="G8ZQ90"/>
<keyword evidence="3" id="KW-1185">Reference proteome</keyword>
<dbReference type="Gene3D" id="3.50.50.60">
    <property type="entry name" value="FAD/NAD(P)-binding domain"/>
    <property type="match status" value="1"/>
</dbReference>
<dbReference type="eggNOG" id="KOG0029">
    <property type="taxonomic scope" value="Eukaryota"/>
</dbReference>
<name>G8ZQ90_TORDE</name>
<dbReference type="Gene3D" id="3.90.660.10">
    <property type="match status" value="1"/>
</dbReference>
<dbReference type="SUPFAM" id="SSF54373">
    <property type="entry name" value="FAD-linked reductases, C-terminal domain"/>
    <property type="match status" value="1"/>
</dbReference>
<dbReference type="InParanoid" id="G8ZQ90"/>
<dbReference type="InterPro" id="IPR050281">
    <property type="entry name" value="Flavin_monoamine_oxidase"/>
</dbReference>
<evidence type="ECO:0000313" key="3">
    <source>
        <dbReference type="Proteomes" id="UP000005627"/>
    </source>
</evidence>
<dbReference type="PANTHER" id="PTHR10742">
    <property type="entry name" value="FLAVIN MONOAMINE OXIDASE"/>
    <property type="match status" value="1"/>
</dbReference>
<dbReference type="KEGG" id="tdl:TDEL_0B06550"/>
<dbReference type="InterPro" id="IPR002937">
    <property type="entry name" value="Amino_oxidase"/>
</dbReference>
<dbReference type="HOGENOM" id="CLU_004498_10_1_1"/>
<dbReference type="GO" id="GO:0046208">
    <property type="term" value="P:spermine catabolic process"/>
    <property type="evidence" value="ECO:0007669"/>
    <property type="project" value="EnsemblFungi"/>
</dbReference>
<dbReference type="EMBL" id="HE616743">
    <property type="protein sequence ID" value="CCE90784.1"/>
    <property type="molecule type" value="Genomic_DNA"/>
</dbReference>
<dbReference type="SUPFAM" id="SSF51905">
    <property type="entry name" value="FAD/NAD(P)-binding domain"/>
    <property type="match status" value="1"/>
</dbReference>
<dbReference type="GO" id="GO:0015940">
    <property type="term" value="P:pantothenate biosynthetic process"/>
    <property type="evidence" value="ECO:0007669"/>
    <property type="project" value="EnsemblFungi"/>
</dbReference>
<dbReference type="InterPro" id="IPR036188">
    <property type="entry name" value="FAD/NAD-bd_sf"/>
</dbReference>
<dbReference type="STRING" id="1076872.G8ZQ90"/>
<dbReference type="RefSeq" id="XP_003679995.1">
    <property type="nucleotide sequence ID" value="XM_003679947.1"/>
</dbReference>
<dbReference type="Pfam" id="PF01593">
    <property type="entry name" value="Amino_oxidase"/>
    <property type="match status" value="1"/>
</dbReference>
<dbReference type="GeneID" id="11505100"/>
<dbReference type="PANTHER" id="PTHR10742:SF410">
    <property type="entry name" value="LYSINE-SPECIFIC HISTONE DEMETHYLASE 2"/>
    <property type="match status" value="1"/>
</dbReference>
<evidence type="ECO:0000313" key="2">
    <source>
        <dbReference type="EMBL" id="CCE90784.1"/>
    </source>
</evidence>
<dbReference type="Proteomes" id="UP000005627">
    <property type="component" value="Chromosome 2"/>
</dbReference>
<organism evidence="2 3">
    <name type="scientific">Torulaspora delbrueckii</name>
    <name type="common">Yeast</name>
    <name type="synonym">Candida colliculosa</name>
    <dbReference type="NCBI Taxonomy" id="4950"/>
    <lineage>
        <taxon>Eukaryota</taxon>
        <taxon>Fungi</taxon>
        <taxon>Dikarya</taxon>
        <taxon>Ascomycota</taxon>
        <taxon>Saccharomycotina</taxon>
        <taxon>Saccharomycetes</taxon>
        <taxon>Saccharomycetales</taxon>
        <taxon>Saccharomycetaceae</taxon>
        <taxon>Torulaspora</taxon>
    </lineage>
</organism>